<sequence>MWLLNVDDQRLYEFYGEDIPPYAILSHTWGNQEVSFADINKLYRAEDKMWSQIRETGCANSNFTQSNLQHVGSNAHLPPPSPNFEAQWVEMNKPGGLDKIRKTCRRAKADGHQYVWIDTCCIDKSSSAELSEAINSMFSWYQNSKVCYAYLEDVEASSFEDSLPSSRWFTRGWTLQELIAPEFVVFVDKYFDEFGTKQSMASTISEITGIHKEVLQSKHPVQMSIAQRMSWAAKRQTTRIEDQAYCLLGIFDVHMPLLYGEGENAFRRLQEEIIKVSNDQSILAWQHESLGVNDLATCLAKSPRDFAQAGNIIPTLASEDRLRQPGAVYPDIYKSRATPRLYSMANSGFHIQLAVSSLIEEDELQPLSGDQSDQSYSIYAGGNEKLYVGVLNCQYEHDFSRTIGIILEPTSNAKKFVRHHGLARLPVGRLSSSTERDIFIVARLGEVVRRPLYTNTVNVFQHCVLNTNSVNLNGYYLSAPVASPEWEWSRDMETLTHKGDPLSTQNRAEISFTNTETCDKFTIRFCFGHPLPKKDIAELWDISIEGTVGKERKSSVGVDRRRDGVVASLCILVSKPVNGINQDIAYRISAGIMAYHMFGNKLCTLRIAMDEWKDPVTTLIYPRNNFSNSWIYWVPSYD</sequence>
<evidence type="ECO:0000259" key="1">
    <source>
        <dbReference type="Pfam" id="PF06985"/>
    </source>
</evidence>
<reference evidence="3 4" key="1">
    <citation type="journal article" date="2016" name="Nat. Commun.">
        <title>Ectomycorrhizal ecology is imprinted in the genome of the dominant symbiotic fungus Cenococcum geophilum.</title>
        <authorList>
            <consortium name="DOE Joint Genome Institute"/>
            <person name="Peter M."/>
            <person name="Kohler A."/>
            <person name="Ohm R.A."/>
            <person name="Kuo A."/>
            <person name="Krutzmann J."/>
            <person name="Morin E."/>
            <person name="Arend M."/>
            <person name="Barry K.W."/>
            <person name="Binder M."/>
            <person name="Choi C."/>
            <person name="Clum A."/>
            <person name="Copeland A."/>
            <person name="Grisel N."/>
            <person name="Haridas S."/>
            <person name="Kipfer T."/>
            <person name="LaButti K."/>
            <person name="Lindquist E."/>
            <person name="Lipzen A."/>
            <person name="Maire R."/>
            <person name="Meier B."/>
            <person name="Mihaltcheva S."/>
            <person name="Molinier V."/>
            <person name="Murat C."/>
            <person name="Poggeler S."/>
            <person name="Quandt C.A."/>
            <person name="Sperisen C."/>
            <person name="Tritt A."/>
            <person name="Tisserant E."/>
            <person name="Crous P.W."/>
            <person name="Henrissat B."/>
            <person name="Nehls U."/>
            <person name="Egli S."/>
            <person name="Spatafora J.W."/>
            <person name="Grigoriev I.V."/>
            <person name="Martin F.M."/>
        </authorList>
    </citation>
    <scope>NUCLEOTIDE SEQUENCE [LARGE SCALE GENOMIC DNA]</scope>
    <source>
        <strain evidence="3 4">CBS 459.81</strain>
    </source>
</reference>
<dbReference type="AlphaFoldDB" id="A0A8E2DYE4"/>
<dbReference type="EMBL" id="KV745610">
    <property type="protein sequence ID" value="OCK73943.1"/>
    <property type="molecule type" value="Genomic_DNA"/>
</dbReference>
<dbReference type="Pfam" id="PF26640">
    <property type="entry name" value="DUF8212"/>
    <property type="match status" value="1"/>
</dbReference>
<evidence type="ECO:0000259" key="2">
    <source>
        <dbReference type="Pfam" id="PF26640"/>
    </source>
</evidence>
<dbReference type="Proteomes" id="UP000250266">
    <property type="component" value="Unassembled WGS sequence"/>
</dbReference>
<dbReference type="PANTHER" id="PTHR10622">
    <property type="entry name" value="HET DOMAIN-CONTAINING PROTEIN"/>
    <property type="match status" value="1"/>
</dbReference>
<gene>
    <name evidence="3" type="ORF">K432DRAFT_447569</name>
</gene>
<feature type="domain" description="DUF8212" evidence="2">
    <location>
        <begin position="264"/>
        <end position="292"/>
    </location>
</feature>
<name>A0A8E2DYE4_9PEZI</name>
<protein>
    <submittedName>
        <fullName evidence="3">HET-domain-containing protein</fullName>
    </submittedName>
</protein>
<feature type="domain" description="Heterokaryon incompatibility" evidence="1">
    <location>
        <begin position="22"/>
        <end position="158"/>
    </location>
</feature>
<dbReference type="PANTHER" id="PTHR10622:SF10">
    <property type="entry name" value="HET DOMAIN-CONTAINING PROTEIN"/>
    <property type="match status" value="1"/>
</dbReference>
<dbReference type="Pfam" id="PF06985">
    <property type="entry name" value="HET"/>
    <property type="match status" value="1"/>
</dbReference>
<evidence type="ECO:0000313" key="3">
    <source>
        <dbReference type="EMBL" id="OCK73943.1"/>
    </source>
</evidence>
<organism evidence="3 4">
    <name type="scientific">Lepidopterella palustris CBS 459.81</name>
    <dbReference type="NCBI Taxonomy" id="1314670"/>
    <lineage>
        <taxon>Eukaryota</taxon>
        <taxon>Fungi</taxon>
        <taxon>Dikarya</taxon>
        <taxon>Ascomycota</taxon>
        <taxon>Pezizomycotina</taxon>
        <taxon>Dothideomycetes</taxon>
        <taxon>Pleosporomycetidae</taxon>
        <taxon>Mytilinidiales</taxon>
        <taxon>Argynnaceae</taxon>
        <taxon>Lepidopterella</taxon>
    </lineage>
</organism>
<evidence type="ECO:0000313" key="4">
    <source>
        <dbReference type="Proteomes" id="UP000250266"/>
    </source>
</evidence>
<proteinExistence type="predicted"/>
<keyword evidence="4" id="KW-1185">Reference proteome</keyword>
<dbReference type="InterPro" id="IPR010730">
    <property type="entry name" value="HET"/>
</dbReference>
<dbReference type="OrthoDB" id="20872at2759"/>
<dbReference type="InterPro" id="IPR058525">
    <property type="entry name" value="DUF8212"/>
</dbReference>
<accession>A0A8E2DYE4</accession>